<dbReference type="InterPro" id="IPR042098">
    <property type="entry name" value="TauD-like_sf"/>
</dbReference>
<dbReference type="SUPFAM" id="SSF51197">
    <property type="entry name" value="Clavaminate synthase-like"/>
    <property type="match status" value="1"/>
</dbReference>
<feature type="domain" description="TauD/TfdA-like" evidence="3">
    <location>
        <begin position="142"/>
        <end position="318"/>
    </location>
</feature>
<accession>A0A1H5F5Q8</accession>
<keyword evidence="2" id="KW-0408">Iron</keyword>
<organism evidence="4 5">
    <name type="scientific">Rhodococcus koreensis</name>
    <dbReference type="NCBI Taxonomy" id="99653"/>
    <lineage>
        <taxon>Bacteria</taxon>
        <taxon>Bacillati</taxon>
        <taxon>Actinomycetota</taxon>
        <taxon>Actinomycetes</taxon>
        <taxon>Mycobacteriales</taxon>
        <taxon>Nocardiaceae</taxon>
        <taxon>Rhodococcus</taxon>
    </lineage>
</organism>
<evidence type="ECO:0000256" key="2">
    <source>
        <dbReference type="ARBA" id="ARBA00023004"/>
    </source>
</evidence>
<keyword evidence="5" id="KW-1185">Reference proteome</keyword>
<name>A0A1H5F5Q8_9NOCA</name>
<dbReference type="Proteomes" id="UP000183561">
    <property type="component" value="Unassembled WGS sequence"/>
</dbReference>
<keyword evidence="1" id="KW-0560">Oxidoreductase</keyword>
<dbReference type="GO" id="GO:0051213">
    <property type="term" value="F:dioxygenase activity"/>
    <property type="evidence" value="ECO:0007669"/>
    <property type="project" value="UniProtKB-KW"/>
</dbReference>
<dbReference type="EMBL" id="FNSV01000009">
    <property type="protein sequence ID" value="SED98787.1"/>
    <property type="molecule type" value="Genomic_DNA"/>
</dbReference>
<evidence type="ECO:0000256" key="1">
    <source>
        <dbReference type="ARBA" id="ARBA00023002"/>
    </source>
</evidence>
<evidence type="ECO:0000259" key="3">
    <source>
        <dbReference type="Pfam" id="PF02668"/>
    </source>
</evidence>
<keyword evidence="4" id="KW-0223">Dioxygenase</keyword>
<protein>
    <submittedName>
        <fullName evidence="4">Taurine catabolism dioxygenase TauD, TfdA family</fullName>
    </submittedName>
</protein>
<evidence type="ECO:0000313" key="5">
    <source>
        <dbReference type="Proteomes" id="UP000183561"/>
    </source>
</evidence>
<dbReference type="Pfam" id="PF02668">
    <property type="entry name" value="TauD"/>
    <property type="match status" value="1"/>
</dbReference>
<proteinExistence type="predicted"/>
<dbReference type="RefSeq" id="WP_074934000.1">
    <property type="nucleotide sequence ID" value="NZ_FNSV01000009.1"/>
</dbReference>
<reference evidence="5" key="1">
    <citation type="submission" date="2016-10" db="EMBL/GenBank/DDBJ databases">
        <authorList>
            <person name="Varghese N."/>
            <person name="Submissions S."/>
        </authorList>
    </citation>
    <scope>NUCLEOTIDE SEQUENCE [LARGE SCALE GENOMIC DNA]</scope>
    <source>
        <strain evidence="5">DSM 44498</strain>
    </source>
</reference>
<evidence type="ECO:0000313" key="4">
    <source>
        <dbReference type="EMBL" id="SED98787.1"/>
    </source>
</evidence>
<gene>
    <name evidence="4" type="ORF">SAMN04490239_9510</name>
</gene>
<sequence>MTGDRIRLKAFLEQSEEFLESARTQFPDAAKLTIPDVLMQEPRPLTPVWIDNPDSPTREERRQIEDDFFGPNGVAHFAYAGERSKKTDRHQLFALAEQLNGRLPLAHAVDHPMEQHPQARMRFGPSDGTLKIYNLPIPLEVDKYREVAESKELFAAHNDGLGYAGAVSAAMLVLDSAPAWGGYTCFQQFIRLAIALANSDARAFRALFTPDAIVAVRPRGKGAIRVASPVLYVNDHGHPQTFFRIGSGEYQISWRKDLPALNQARELLVRLAQPFAPSSTFVHMMHPGQGVLIRNPQVIHSRTAFEDDVYGTQRVLARKWFVASAADSAYKHVPGMNVHPRYSRLYPEYFAPEYLSGEWHFDQSAGRNVRIG</sequence>
<dbReference type="AlphaFoldDB" id="A0A1H5F5Q8"/>
<dbReference type="Gene3D" id="3.60.130.10">
    <property type="entry name" value="Clavaminate synthase-like"/>
    <property type="match status" value="1"/>
</dbReference>
<dbReference type="InterPro" id="IPR003819">
    <property type="entry name" value="TauD/TfdA-like"/>
</dbReference>